<dbReference type="InterPro" id="IPR036774">
    <property type="entry name" value="ERV/ALR_sulphydryl_oxid_sf"/>
</dbReference>
<keyword evidence="5 14" id="KW-0285">Flavoprotein</keyword>
<evidence type="ECO:0000256" key="14">
    <source>
        <dbReference type="RuleBase" id="RU371123"/>
    </source>
</evidence>
<keyword evidence="8 14" id="KW-0274">FAD</keyword>
<evidence type="ECO:0000313" key="18">
    <source>
        <dbReference type="Proteomes" id="UP001213623"/>
    </source>
</evidence>
<keyword evidence="10 14" id="KW-0560">Oxidoreductase</keyword>
<dbReference type="AlphaFoldDB" id="A0AAF0EMK8"/>
<dbReference type="PROSITE" id="PS51324">
    <property type="entry name" value="ERV_ALR"/>
    <property type="match status" value="1"/>
</dbReference>
<comment type="subcellular location">
    <subcellularLocation>
        <location evidence="3">Mitochondrion inner membrane</location>
        <topology evidence="3">Single-pass membrane protein</topology>
    </subcellularLocation>
</comment>
<keyword evidence="7" id="KW-0999">Mitochondrion inner membrane</keyword>
<keyword evidence="11" id="KW-0496">Mitochondrion</keyword>
<evidence type="ECO:0000256" key="1">
    <source>
        <dbReference type="ARBA" id="ARBA00001974"/>
    </source>
</evidence>
<dbReference type="InterPro" id="IPR020164">
    <property type="entry name" value="Cyt_c_Oxase_assmbl_COX16"/>
</dbReference>
<dbReference type="EC" id="1.8.3.2" evidence="14"/>
<accession>A0AAF0EMK8</accession>
<comment type="function">
    <text evidence="2">Required for the assembly of the mitochondrial respiratory chain complex IV (CIV), also known as cytochrome c oxidase. May participate in merging the COX1 and COX2 assembly lines.</text>
</comment>
<evidence type="ECO:0000256" key="7">
    <source>
        <dbReference type="ARBA" id="ARBA00022792"/>
    </source>
</evidence>
<evidence type="ECO:0000256" key="13">
    <source>
        <dbReference type="ARBA" id="ARBA00023157"/>
    </source>
</evidence>
<evidence type="ECO:0000256" key="5">
    <source>
        <dbReference type="ARBA" id="ARBA00022630"/>
    </source>
</evidence>
<dbReference type="SUPFAM" id="SSF69000">
    <property type="entry name" value="FAD-dependent thiol oxidase"/>
    <property type="match status" value="1"/>
</dbReference>
<protein>
    <recommendedName>
        <fullName evidence="14">Sulfhydryl oxidase</fullName>
        <ecNumber evidence="14">1.8.3.2</ecNumber>
    </recommendedName>
</protein>
<feature type="domain" description="ERV/ALR sulfhydryl oxidase" evidence="16">
    <location>
        <begin position="200"/>
        <end position="310"/>
    </location>
</feature>
<comment type="catalytic activity">
    <reaction evidence="14">
        <text>2 R'C(R)SH + O2 = R'C(R)S-S(R)CR' + H2O2</text>
        <dbReference type="Rhea" id="RHEA:17357"/>
        <dbReference type="ChEBI" id="CHEBI:15379"/>
        <dbReference type="ChEBI" id="CHEBI:16240"/>
        <dbReference type="ChEBI" id="CHEBI:16520"/>
        <dbReference type="ChEBI" id="CHEBI:17412"/>
        <dbReference type="EC" id="1.8.3.2"/>
    </reaction>
</comment>
<evidence type="ECO:0000256" key="11">
    <source>
        <dbReference type="ARBA" id="ARBA00023128"/>
    </source>
</evidence>
<keyword evidence="6 14" id="KW-0812">Transmembrane</keyword>
<organism evidence="17 18">
    <name type="scientific">Malassezia nana</name>
    <dbReference type="NCBI Taxonomy" id="180528"/>
    <lineage>
        <taxon>Eukaryota</taxon>
        <taxon>Fungi</taxon>
        <taxon>Dikarya</taxon>
        <taxon>Basidiomycota</taxon>
        <taxon>Ustilaginomycotina</taxon>
        <taxon>Malasseziomycetes</taxon>
        <taxon>Malasseziales</taxon>
        <taxon>Malasseziaceae</taxon>
        <taxon>Malassezia</taxon>
    </lineage>
</organism>
<evidence type="ECO:0000256" key="3">
    <source>
        <dbReference type="ARBA" id="ARBA00004434"/>
    </source>
</evidence>
<evidence type="ECO:0000256" key="8">
    <source>
        <dbReference type="ARBA" id="ARBA00022827"/>
    </source>
</evidence>
<evidence type="ECO:0000256" key="6">
    <source>
        <dbReference type="ARBA" id="ARBA00022692"/>
    </source>
</evidence>
<dbReference type="InterPro" id="IPR039799">
    <property type="entry name" value="ALR/ERV"/>
</dbReference>
<dbReference type="Gene3D" id="4.10.320.60">
    <property type="match status" value="1"/>
</dbReference>
<keyword evidence="18" id="KW-1185">Reference proteome</keyword>
<dbReference type="GO" id="GO:0050660">
    <property type="term" value="F:flavin adenine dinucleotide binding"/>
    <property type="evidence" value="ECO:0007669"/>
    <property type="project" value="TreeGrafter"/>
</dbReference>
<evidence type="ECO:0000256" key="2">
    <source>
        <dbReference type="ARBA" id="ARBA00002490"/>
    </source>
</evidence>
<dbReference type="GO" id="GO:0005743">
    <property type="term" value="C:mitochondrial inner membrane"/>
    <property type="evidence" value="ECO:0007669"/>
    <property type="project" value="UniProtKB-SubCell"/>
</dbReference>
<dbReference type="Pfam" id="PF04777">
    <property type="entry name" value="Evr1_Alr"/>
    <property type="match status" value="1"/>
</dbReference>
<gene>
    <name evidence="17" type="primary">ERV1</name>
    <name evidence="17" type="ORF">MNAN1_002596</name>
</gene>
<reference evidence="17" key="1">
    <citation type="submission" date="2023-03" db="EMBL/GenBank/DDBJ databases">
        <title>Mating type loci evolution in Malassezia.</title>
        <authorList>
            <person name="Coelho M.A."/>
        </authorList>
    </citation>
    <scope>NUCLEOTIDE SEQUENCE</scope>
    <source>
        <strain evidence="17">CBS 9557</strain>
    </source>
</reference>
<evidence type="ECO:0000259" key="16">
    <source>
        <dbReference type="PROSITE" id="PS51324"/>
    </source>
</evidence>
<evidence type="ECO:0000256" key="15">
    <source>
        <dbReference type="SAM" id="MobiDB-lite"/>
    </source>
</evidence>
<sequence length="319" mass="35809">MHPGRWWRASPWVQGLRARVHKSPTLWFGVPFVLSMVAGSMLLAQVTQQRYIVHDAKVHALSQEEKLKLRSDRKRLDIREEYFKLQSQADELDDWEPRRVARPAGMPEWGSVPPPAPAGREAVDADYSSASPSSFFARRRPIEAEEAAQRESETPPAPGRRPAVVLGPDGKPCRACQTKLAFGAAMRAVPRSRAPAEDPCPPDVEELGRATWTFLHSAAAYYPDQPTIEQRDAMQALLDALPVVYPCSTCASELREAYEKPESNADARARAVASGPALRQWMCELHNGVNVRLQKPLWDCGDAARLRHRWYEPPEDKEC</sequence>
<dbReference type="Proteomes" id="UP001213623">
    <property type="component" value="Chromosome 4"/>
</dbReference>
<feature type="region of interest" description="Disordered" evidence="15">
    <location>
        <begin position="145"/>
        <end position="166"/>
    </location>
</feature>
<evidence type="ECO:0000256" key="10">
    <source>
        <dbReference type="ARBA" id="ARBA00023002"/>
    </source>
</evidence>
<comment type="similarity">
    <text evidence="4">Belongs to the COX16 family.</text>
</comment>
<dbReference type="EMBL" id="CP119895">
    <property type="protein sequence ID" value="WFD27596.1"/>
    <property type="molecule type" value="Genomic_DNA"/>
</dbReference>
<name>A0AAF0EMK8_9BASI</name>
<keyword evidence="12 14" id="KW-0472">Membrane</keyword>
<dbReference type="Gene3D" id="1.20.120.310">
    <property type="entry name" value="ERV/ALR sulfhydryl oxidase domain"/>
    <property type="match status" value="1"/>
</dbReference>
<feature type="transmembrane region" description="Helical" evidence="14">
    <location>
        <begin position="26"/>
        <end position="44"/>
    </location>
</feature>
<keyword evidence="13" id="KW-1015">Disulfide bond</keyword>
<proteinExistence type="inferred from homology"/>
<evidence type="ECO:0000313" key="17">
    <source>
        <dbReference type="EMBL" id="WFD27596.1"/>
    </source>
</evidence>
<dbReference type="PANTHER" id="PTHR12645:SF0">
    <property type="entry name" value="FAD-LINKED SULFHYDRYL OXIDASE ALR"/>
    <property type="match status" value="1"/>
</dbReference>
<dbReference type="Pfam" id="PF14138">
    <property type="entry name" value="COX16"/>
    <property type="match status" value="1"/>
</dbReference>
<comment type="cofactor">
    <cofactor evidence="1 14">
        <name>FAD</name>
        <dbReference type="ChEBI" id="CHEBI:57692"/>
    </cofactor>
</comment>
<evidence type="ECO:0000256" key="9">
    <source>
        <dbReference type="ARBA" id="ARBA00022989"/>
    </source>
</evidence>
<feature type="region of interest" description="Disordered" evidence="15">
    <location>
        <begin position="104"/>
        <end position="125"/>
    </location>
</feature>
<dbReference type="PANTHER" id="PTHR12645">
    <property type="entry name" value="ALR/ERV"/>
    <property type="match status" value="1"/>
</dbReference>
<dbReference type="InterPro" id="IPR017905">
    <property type="entry name" value="ERV/ALR_sulphydryl_oxidase"/>
</dbReference>
<dbReference type="GO" id="GO:0016971">
    <property type="term" value="F:flavin-dependent sulfhydryl oxidase activity"/>
    <property type="evidence" value="ECO:0007669"/>
    <property type="project" value="InterPro"/>
</dbReference>
<evidence type="ECO:0000256" key="4">
    <source>
        <dbReference type="ARBA" id="ARBA00008370"/>
    </source>
</evidence>
<keyword evidence="9 14" id="KW-1133">Transmembrane helix</keyword>
<evidence type="ECO:0000256" key="12">
    <source>
        <dbReference type="ARBA" id="ARBA00023136"/>
    </source>
</evidence>